<evidence type="ECO:0000313" key="3">
    <source>
        <dbReference type="EMBL" id="ESK93643.1"/>
    </source>
</evidence>
<dbReference type="PANTHER" id="PTHR31836:SF28">
    <property type="entry name" value="SRCR DOMAIN-CONTAINING PROTEIN-RELATED"/>
    <property type="match status" value="1"/>
</dbReference>
<evidence type="ECO:0000256" key="2">
    <source>
        <dbReference type="SAM" id="SignalP"/>
    </source>
</evidence>
<dbReference type="Gene3D" id="2.40.40.10">
    <property type="entry name" value="RlpA-like domain"/>
    <property type="match status" value="1"/>
</dbReference>
<reference evidence="3 4" key="1">
    <citation type="journal article" date="2014" name="BMC Genomics">
        <title>Genome and secretome analysis of the hemibiotrophic fungal pathogen, Moniliophthora roreri, which causes frosty pod rot disease of cacao: mechanisms of the biotrophic and necrotrophic phases.</title>
        <authorList>
            <person name="Meinhardt L.W."/>
            <person name="Costa G.G.L."/>
            <person name="Thomazella D.P.T."/>
            <person name="Teixeira P.J.P.L."/>
            <person name="Carazzolle M.F."/>
            <person name="Schuster S.C."/>
            <person name="Carlson J.E."/>
            <person name="Guiltinan M.J."/>
            <person name="Mieczkowski P."/>
            <person name="Farmer A."/>
            <person name="Ramaraj T."/>
            <person name="Crozier J."/>
            <person name="Davis R.E."/>
            <person name="Shao J."/>
            <person name="Melnick R.L."/>
            <person name="Pereira G.A.G."/>
            <person name="Bailey B.A."/>
        </authorList>
    </citation>
    <scope>NUCLEOTIDE SEQUENCE [LARGE SCALE GENOMIC DNA]</scope>
    <source>
        <strain evidence="3 4">MCA 2997</strain>
    </source>
</reference>
<feature type="chain" id="PRO_5004713407" evidence="2">
    <location>
        <begin position="26"/>
        <end position="140"/>
    </location>
</feature>
<comment type="caution">
    <text evidence="3">The sequence shown here is derived from an EMBL/GenBank/DDBJ whole genome shotgun (WGS) entry which is preliminary data.</text>
</comment>
<dbReference type="HOGENOM" id="CLU_047639_3_0_1"/>
<dbReference type="PANTHER" id="PTHR31836">
    <property type="match status" value="1"/>
</dbReference>
<proteinExistence type="predicted"/>
<accession>V2X3F8</accession>
<dbReference type="OrthoDB" id="623670at2759"/>
<dbReference type="InterPro" id="IPR036908">
    <property type="entry name" value="RlpA-like_sf"/>
</dbReference>
<dbReference type="InterPro" id="IPR051477">
    <property type="entry name" value="Expansin_CellWall"/>
</dbReference>
<keyword evidence="1 2" id="KW-0732">Signal</keyword>
<organism evidence="3 4">
    <name type="scientific">Moniliophthora roreri (strain MCA 2997)</name>
    <name type="common">Cocoa frosty pod rot fungus</name>
    <name type="synonym">Crinipellis roreri</name>
    <dbReference type="NCBI Taxonomy" id="1381753"/>
    <lineage>
        <taxon>Eukaryota</taxon>
        <taxon>Fungi</taxon>
        <taxon>Dikarya</taxon>
        <taxon>Basidiomycota</taxon>
        <taxon>Agaricomycotina</taxon>
        <taxon>Agaricomycetes</taxon>
        <taxon>Agaricomycetidae</taxon>
        <taxon>Agaricales</taxon>
        <taxon>Marasmiineae</taxon>
        <taxon>Marasmiaceae</taxon>
        <taxon>Moniliophthora</taxon>
    </lineage>
</organism>
<dbReference type="SUPFAM" id="SSF50685">
    <property type="entry name" value="Barwin-like endoglucanases"/>
    <property type="match status" value="1"/>
</dbReference>
<evidence type="ECO:0000256" key="1">
    <source>
        <dbReference type="ARBA" id="ARBA00022729"/>
    </source>
</evidence>
<dbReference type="STRING" id="1381753.V2X3F8"/>
<dbReference type="CDD" id="cd22191">
    <property type="entry name" value="DPBB_RlpA_EXP_N-like"/>
    <property type="match status" value="1"/>
</dbReference>
<dbReference type="KEGG" id="mrr:Moror_1541"/>
<name>V2X3F8_MONRO</name>
<dbReference type="AlphaFoldDB" id="V2X3F8"/>
<sequence length="140" mass="15040">MAFKTSTLFSLFSILVCLGSISVIAAPVFSPKPELERRGSMSGIATWFKVGLGNCGWQSVDTDWIVALPTSAYGNGEHCGKKVVITDDSNNRGTAIVVDSCPSCPGTGDLDMSPSLFSFFKPQSDGTFKITWWFADENGN</sequence>
<feature type="signal peptide" evidence="2">
    <location>
        <begin position="1"/>
        <end position="25"/>
    </location>
</feature>
<evidence type="ECO:0000313" key="4">
    <source>
        <dbReference type="Proteomes" id="UP000017559"/>
    </source>
</evidence>
<gene>
    <name evidence="3" type="ORF">Moror_1541</name>
</gene>
<protein>
    <submittedName>
        <fullName evidence="3">Non-catalytic module family expn protein</fullName>
    </submittedName>
</protein>
<dbReference type="EMBL" id="AWSO01000181">
    <property type="protein sequence ID" value="ESK93643.1"/>
    <property type="molecule type" value="Genomic_DNA"/>
</dbReference>
<keyword evidence="4" id="KW-1185">Reference proteome</keyword>
<dbReference type="Proteomes" id="UP000017559">
    <property type="component" value="Unassembled WGS sequence"/>
</dbReference>